<dbReference type="HOGENOM" id="CLU_2882639_0_0_6"/>
<protein>
    <recommendedName>
        <fullName evidence="3">DUF2188 domain-containing protein</fullName>
    </recommendedName>
</protein>
<organism evidence="1 2">
    <name type="scientific">Pseudomonas saudiphocaensis</name>
    <dbReference type="NCBI Taxonomy" id="1499686"/>
    <lineage>
        <taxon>Bacteria</taxon>
        <taxon>Pseudomonadati</taxon>
        <taxon>Pseudomonadota</taxon>
        <taxon>Gammaproteobacteria</taxon>
        <taxon>Pseudomonadales</taxon>
        <taxon>Pseudomonadaceae</taxon>
        <taxon>Pseudomonas</taxon>
    </lineage>
</organism>
<proteinExistence type="predicted"/>
<name>A0A078LP37_9PSED</name>
<evidence type="ECO:0000313" key="1">
    <source>
        <dbReference type="EMBL" id="CDZ94248.1"/>
    </source>
</evidence>
<accession>A0A078LP37</accession>
<reference evidence="1 2" key="1">
    <citation type="submission" date="2014-07" db="EMBL/GenBank/DDBJ databases">
        <authorList>
            <person name="Urmite Genomes Urmite Genomes"/>
        </authorList>
    </citation>
    <scope>NUCLEOTIDE SEQUENCE [LARGE SCALE GENOMIC DNA]</scope>
    <source>
        <strain evidence="1 2">20_BN</strain>
    </source>
</reference>
<gene>
    <name evidence="1" type="ORF">BN1079_01562</name>
</gene>
<keyword evidence="2" id="KW-1185">Reference proteome</keyword>
<dbReference type="Proteomes" id="UP000053902">
    <property type="component" value="Unassembled WGS sequence"/>
</dbReference>
<dbReference type="RefSeq" id="WP_037023424.1">
    <property type="nucleotide sequence ID" value="NZ_CCSF01000001.1"/>
</dbReference>
<evidence type="ECO:0008006" key="3">
    <source>
        <dbReference type="Google" id="ProtNLM"/>
    </source>
</evidence>
<evidence type="ECO:0000313" key="2">
    <source>
        <dbReference type="Proteomes" id="UP000053902"/>
    </source>
</evidence>
<dbReference type="OrthoDB" id="6903160at2"/>
<dbReference type="EMBL" id="CCSF01000001">
    <property type="protein sequence ID" value="CDZ94248.1"/>
    <property type="molecule type" value="Genomic_DNA"/>
</dbReference>
<dbReference type="AlphaFoldDB" id="A0A078LP37"/>
<sequence>MQTSIKHLSGDEVPKSWRPTWVTCWVVEMDGTTIAGPYATREEAQAVVDGKQEPKISQSPAPR</sequence>